<proteinExistence type="predicted"/>
<sequence length="427" mass="46989">MFGLAAWNRLLKKPQEEKVVLSAHDVLGQKQINAGLKALRLLKLHKHTEALTRENMMDFLYTVGMNPTPDVLHGKLRLLRLHKEETFTWGELAHVWSLLLRDAANEDRILERAFAFFDKDGNGEIDVAELRITMSELGDLLTEEEIMSFVSIMDVDNDGVIGYQEFLTTLRSEVPKFVRARASSQEDHPEMQQQHQHQHYLAPPPAARAAFAAGGCISEQQEPYAGVARASAHSHDGDASGRQRSSSCAGAGRGGTQRSVASLAPPDELSASTAAHHRSGSSSSRPSGHAAEPAAAQMQQLNHEMSAVAVQPGPAWQSLLHTPRQQQQQQQQQHDFSSPQQPQSPRLQQQSPRQHKQLHAHYQQQLDDADGMGCGQHPLTSAYGGSKRSPEVEQEDSLPGQAQDADTFEQAPLSSRSTPRMKSSLAS</sequence>
<keyword evidence="1" id="KW-0677">Repeat</keyword>
<dbReference type="SMART" id="SM00054">
    <property type="entry name" value="EFh"/>
    <property type="match status" value="2"/>
</dbReference>
<feature type="region of interest" description="Disordered" evidence="3">
    <location>
        <begin position="227"/>
        <end position="296"/>
    </location>
</feature>
<evidence type="ECO:0000259" key="4">
    <source>
        <dbReference type="PROSITE" id="PS50222"/>
    </source>
</evidence>
<dbReference type="EMBL" id="FNXT01000981">
    <property type="protein sequence ID" value="SZX70222.1"/>
    <property type="molecule type" value="Genomic_DNA"/>
</dbReference>
<feature type="region of interest" description="Disordered" evidence="3">
    <location>
        <begin position="180"/>
        <end position="200"/>
    </location>
</feature>
<dbReference type="PANTHER" id="PTHR23048:SF45">
    <property type="entry name" value="CALMODULIN LIKE 4"/>
    <property type="match status" value="1"/>
</dbReference>
<gene>
    <name evidence="5" type="ORF">BQ4739_LOCUS10451</name>
</gene>
<dbReference type="GO" id="GO:0016460">
    <property type="term" value="C:myosin II complex"/>
    <property type="evidence" value="ECO:0007669"/>
    <property type="project" value="TreeGrafter"/>
</dbReference>
<name>A0A383VZG1_TETOB</name>
<dbReference type="AlphaFoldDB" id="A0A383VZG1"/>
<feature type="compositionally biased region" description="Low complexity" evidence="3">
    <location>
        <begin position="270"/>
        <end position="291"/>
    </location>
</feature>
<dbReference type="InterPro" id="IPR050230">
    <property type="entry name" value="CALM/Myosin/TropC-like"/>
</dbReference>
<evidence type="ECO:0000313" key="6">
    <source>
        <dbReference type="Proteomes" id="UP000256970"/>
    </source>
</evidence>
<dbReference type="PROSITE" id="PS50222">
    <property type="entry name" value="EF_HAND_2"/>
    <property type="match status" value="2"/>
</dbReference>
<feature type="compositionally biased region" description="Polar residues" evidence="3">
    <location>
        <begin position="412"/>
        <end position="427"/>
    </location>
</feature>
<feature type="region of interest" description="Disordered" evidence="3">
    <location>
        <begin position="320"/>
        <end position="427"/>
    </location>
</feature>
<evidence type="ECO:0000256" key="3">
    <source>
        <dbReference type="SAM" id="MobiDB-lite"/>
    </source>
</evidence>
<dbReference type="InterPro" id="IPR018247">
    <property type="entry name" value="EF_Hand_1_Ca_BS"/>
</dbReference>
<organism evidence="5 6">
    <name type="scientific">Tetradesmus obliquus</name>
    <name type="common">Green alga</name>
    <name type="synonym">Acutodesmus obliquus</name>
    <dbReference type="NCBI Taxonomy" id="3088"/>
    <lineage>
        <taxon>Eukaryota</taxon>
        <taxon>Viridiplantae</taxon>
        <taxon>Chlorophyta</taxon>
        <taxon>core chlorophytes</taxon>
        <taxon>Chlorophyceae</taxon>
        <taxon>CS clade</taxon>
        <taxon>Sphaeropleales</taxon>
        <taxon>Scenedesmaceae</taxon>
        <taxon>Tetradesmus</taxon>
    </lineage>
</organism>
<evidence type="ECO:0000256" key="1">
    <source>
        <dbReference type="ARBA" id="ARBA00022737"/>
    </source>
</evidence>
<dbReference type="InterPro" id="IPR002048">
    <property type="entry name" value="EF_hand_dom"/>
</dbReference>
<dbReference type="PANTHER" id="PTHR23048">
    <property type="entry name" value="MYOSIN LIGHT CHAIN 1, 3"/>
    <property type="match status" value="1"/>
</dbReference>
<protein>
    <recommendedName>
        <fullName evidence="4">EF-hand domain-containing protein</fullName>
    </recommendedName>
</protein>
<dbReference type="InterPro" id="IPR011992">
    <property type="entry name" value="EF-hand-dom_pair"/>
</dbReference>
<accession>A0A383VZG1</accession>
<keyword evidence="2" id="KW-0106">Calcium</keyword>
<reference evidence="5 6" key="1">
    <citation type="submission" date="2016-10" db="EMBL/GenBank/DDBJ databases">
        <authorList>
            <person name="Cai Z."/>
        </authorList>
    </citation>
    <scope>NUCLEOTIDE SEQUENCE [LARGE SCALE GENOMIC DNA]</scope>
</reference>
<evidence type="ECO:0000313" key="5">
    <source>
        <dbReference type="EMBL" id="SZX70222.1"/>
    </source>
</evidence>
<feature type="compositionally biased region" description="Low complexity" evidence="3">
    <location>
        <begin position="320"/>
        <end position="352"/>
    </location>
</feature>
<dbReference type="Pfam" id="PF13499">
    <property type="entry name" value="EF-hand_7"/>
    <property type="match status" value="1"/>
</dbReference>
<keyword evidence="6" id="KW-1185">Reference proteome</keyword>
<evidence type="ECO:0000256" key="2">
    <source>
        <dbReference type="ARBA" id="ARBA00022837"/>
    </source>
</evidence>
<dbReference type="SUPFAM" id="SSF47473">
    <property type="entry name" value="EF-hand"/>
    <property type="match status" value="1"/>
</dbReference>
<feature type="domain" description="EF-hand" evidence="4">
    <location>
        <begin position="141"/>
        <end position="176"/>
    </location>
</feature>
<dbReference type="Gene3D" id="1.10.238.10">
    <property type="entry name" value="EF-hand"/>
    <property type="match status" value="1"/>
</dbReference>
<dbReference type="PROSITE" id="PS00018">
    <property type="entry name" value="EF_HAND_1"/>
    <property type="match status" value="2"/>
</dbReference>
<dbReference type="Proteomes" id="UP000256970">
    <property type="component" value="Unassembled WGS sequence"/>
</dbReference>
<dbReference type="CDD" id="cd00051">
    <property type="entry name" value="EFh"/>
    <property type="match status" value="1"/>
</dbReference>
<feature type="domain" description="EF-hand" evidence="4">
    <location>
        <begin position="105"/>
        <end position="140"/>
    </location>
</feature>
<dbReference type="FunFam" id="1.10.238.10:FF:000003">
    <property type="entry name" value="Calmodulin A"/>
    <property type="match status" value="1"/>
</dbReference>
<dbReference type="STRING" id="3088.A0A383VZG1"/>
<dbReference type="GO" id="GO:0005509">
    <property type="term" value="F:calcium ion binding"/>
    <property type="evidence" value="ECO:0007669"/>
    <property type="project" value="InterPro"/>
</dbReference>